<feature type="signal peptide" evidence="1">
    <location>
        <begin position="1"/>
        <end position="22"/>
    </location>
</feature>
<accession>A0ABZ1UQY6</accession>
<evidence type="ECO:0000256" key="1">
    <source>
        <dbReference type="SAM" id="SignalP"/>
    </source>
</evidence>
<dbReference type="Proteomes" id="UP000321323">
    <property type="component" value="Chromosome"/>
</dbReference>
<sequence>MFKTRLIHTAAAFLMVTAPSFAIETRANQTKEPVSSNKAAMTKLKTLLSLARDPQRIDVRTIQAEFGAVMEPDSCDPKQWSCRWGAEVLQNAPSVTNLDLPNIRSGKYQSGGNMLMEFPRNTCLHLEDISNLVRTRPTFSSEPPAVQAFTKENEPLPREQIASFDRIPGMNNQIRVTAWIDNGCLTRVEVNALIKAKD</sequence>
<protein>
    <submittedName>
        <fullName evidence="2">Uncharacterized protein</fullName>
    </submittedName>
</protein>
<gene>
    <name evidence="2" type="ORF">E7V67_006210</name>
</gene>
<dbReference type="EMBL" id="CP136508">
    <property type="protein sequence ID" value="WUR14699.1"/>
    <property type="molecule type" value="Genomic_DNA"/>
</dbReference>
<keyword evidence="1" id="KW-0732">Signal</keyword>
<organism evidence="2 3">
    <name type="scientific">[Empedobacter] haloabium</name>
    <dbReference type="NCBI Taxonomy" id="592317"/>
    <lineage>
        <taxon>Bacteria</taxon>
        <taxon>Pseudomonadati</taxon>
        <taxon>Pseudomonadota</taxon>
        <taxon>Betaproteobacteria</taxon>
        <taxon>Burkholderiales</taxon>
        <taxon>Oxalobacteraceae</taxon>
        <taxon>Telluria group</taxon>
        <taxon>Telluria group incertae sedis</taxon>
    </lineage>
</organism>
<keyword evidence="3" id="KW-1185">Reference proteome</keyword>
<feature type="chain" id="PRO_5046449319" evidence="1">
    <location>
        <begin position="23"/>
        <end position="198"/>
    </location>
</feature>
<evidence type="ECO:0000313" key="2">
    <source>
        <dbReference type="EMBL" id="WUR14699.1"/>
    </source>
</evidence>
<reference evidence="2 3" key="1">
    <citation type="journal article" date="2019" name="Int. J. Syst. Evol. Microbiol.">
        <title>The Draft Whole-Genome Sequence of the Antibiotic Producer Empedobacter haloabium ATCC 31962 Provides Indications for Its Taxonomic Reclassification.</title>
        <authorList>
            <person name="Miess H."/>
            <person name="Arlt P."/>
            <person name="Apel A.K."/>
            <person name="Weber T."/>
            <person name="Nieselt K."/>
            <person name="Hanssen F."/>
            <person name="Czemmel S."/>
            <person name="Nahnsen S."/>
            <person name="Gross H."/>
        </authorList>
    </citation>
    <scope>NUCLEOTIDE SEQUENCE [LARGE SCALE GENOMIC DNA]</scope>
    <source>
        <strain evidence="2 3">ATCC 31962</strain>
    </source>
</reference>
<proteinExistence type="predicted"/>
<name>A0ABZ1UQY6_9BURK</name>
<evidence type="ECO:0000313" key="3">
    <source>
        <dbReference type="Proteomes" id="UP000321323"/>
    </source>
</evidence>